<organism evidence="2 3">
    <name type="scientific">Symbiodinium microadriaticum</name>
    <name type="common">Dinoflagellate</name>
    <name type="synonym">Zooxanthella microadriatica</name>
    <dbReference type="NCBI Taxonomy" id="2951"/>
    <lineage>
        <taxon>Eukaryota</taxon>
        <taxon>Sar</taxon>
        <taxon>Alveolata</taxon>
        <taxon>Dinophyceae</taxon>
        <taxon>Suessiales</taxon>
        <taxon>Symbiodiniaceae</taxon>
        <taxon>Symbiodinium</taxon>
    </lineage>
</organism>
<feature type="region of interest" description="Disordered" evidence="1">
    <location>
        <begin position="331"/>
        <end position="357"/>
    </location>
</feature>
<feature type="region of interest" description="Disordered" evidence="1">
    <location>
        <begin position="435"/>
        <end position="478"/>
    </location>
</feature>
<feature type="region of interest" description="Disordered" evidence="1">
    <location>
        <begin position="372"/>
        <end position="406"/>
    </location>
</feature>
<accession>A0A1Q9DAJ7</accession>
<feature type="compositionally biased region" description="Basic and acidic residues" evidence="1">
    <location>
        <begin position="448"/>
        <end position="458"/>
    </location>
</feature>
<protein>
    <submittedName>
        <fullName evidence="2">Uncharacterized protein</fullName>
    </submittedName>
</protein>
<feature type="compositionally biased region" description="Basic and acidic residues" evidence="1">
    <location>
        <begin position="374"/>
        <end position="386"/>
    </location>
</feature>
<sequence>MPIGWCTRNPWGSVREGGCAREAGARVACRLPLQTCCARAGPDALAEHIRAALAARPDAVVVSLDGRSAYDCMPRAAFLTKLHQVAWICFLSRWFAHQRRDQLAAAAVRRAVELFAIGAFSAARAFGASLLGPSFAGTATVDVDHPLHSEVLSSTRPAVAVDARSTTFVRRANNPVQGQAKAWLRDGQAPSTGGAQVARNVTVVDVNFDFPVSNARCIEVVANVLPPWHGAQPALDATLRSARLCEPASGSWALTPALAWPSKPQAAPNLPELANARRARFFVIGVEGGGRFGADFEMTVCSVSLKTLMGSFLKLPPSPVTLRDTVRSASRLPMPFGSNTSPKRSASGPPGSGGKAATVVGVNLRRRCARQPLPRHDPSFRTDRFASDPSLRPFNDETTPGQQARAWAGDPVCIDRSPTAVSAFRANTAGLWGHTTVRTGLEGGGGRKRPEPRPEAKHAFPKGSVKRENGVSVPTWVS</sequence>
<proteinExistence type="predicted"/>
<keyword evidence="3" id="KW-1185">Reference proteome</keyword>
<comment type="caution">
    <text evidence="2">The sequence shown here is derived from an EMBL/GenBank/DDBJ whole genome shotgun (WGS) entry which is preliminary data.</text>
</comment>
<reference evidence="2 3" key="1">
    <citation type="submission" date="2016-02" db="EMBL/GenBank/DDBJ databases">
        <title>Genome analysis of coral dinoflagellate symbionts highlights evolutionary adaptations to a symbiotic lifestyle.</title>
        <authorList>
            <person name="Aranda M."/>
            <person name="Li Y."/>
            <person name="Liew Y.J."/>
            <person name="Baumgarten S."/>
            <person name="Simakov O."/>
            <person name="Wilson M."/>
            <person name="Piel J."/>
            <person name="Ashoor H."/>
            <person name="Bougouffa S."/>
            <person name="Bajic V.B."/>
            <person name="Ryu T."/>
            <person name="Ravasi T."/>
            <person name="Bayer T."/>
            <person name="Micklem G."/>
            <person name="Kim H."/>
            <person name="Bhak J."/>
            <person name="Lajeunesse T.C."/>
            <person name="Voolstra C.R."/>
        </authorList>
    </citation>
    <scope>NUCLEOTIDE SEQUENCE [LARGE SCALE GENOMIC DNA]</scope>
    <source>
        <strain evidence="2 3">CCMP2467</strain>
    </source>
</reference>
<dbReference type="EMBL" id="LSRX01000634">
    <property type="protein sequence ID" value="OLP92139.1"/>
    <property type="molecule type" value="Genomic_DNA"/>
</dbReference>
<evidence type="ECO:0000313" key="2">
    <source>
        <dbReference type="EMBL" id="OLP92139.1"/>
    </source>
</evidence>
<dbReference type="Proteomes" id="UP000186817">
    <property type="component" value="Unassembled WGS sequence"/>
</dbReference>
<dbReference type="OrthoDB" id="10291584at2759"/>
<dbReference type="AlphaFoldDB" id="A0A1Q9DAJ7"/>
<evidence type="ECO:0000313" key="3">
    <source>
        <dbReference type="Proteomes" id="UP000186817"/>
    </source>
</evidence>
<evidence type="ECO:0000256" key="1">
    <source>
        <dbReference type="SAM" id="MobiDB-lite"/>
    </source>
</evidence>
<name>A0A1Q9DAJ7_SYMMI</name>
<gene>
    <name evidence="2" type="ORF">AK812_SmicGene26094</name>
</gene>